<dbReference type="NCBIfam" id="TIGR04179">
    <property type="entry name" value="rhombo_lipo"/>
    <property type="match status" value="1"/>
</dbReference>
<organism evidence="1 2">
    <name type="scientific">Stenotrophomonas humi</name>
    <dbReference type="NCBI Taxonomy" id="405444"/>
    <lineage>
        <taxon>Bacteria</taxon>
        <taxon>Pseudomonadati</taxon>
        <taxon>Pseudomonadota</taxon>
        <taxon>Gammaproteobacteria</taxon>
        <taxon>Lysobacterales</taxon>
        <taxon>Lysobacteraceae</taxon>
        <taxon>Stenotrophomonas</taxon>
    </lineage>
</organism>
<comment type="caution">
    <text evidence="1">The sequence shown here is derived from an EMBL/GenBank/DDBJ whole genome shotgun (WGS) entry which is preliminary data.</text>
</comment>
<proteinExistence type="predicted"/>
<dbReference type="InterPro" id="IPR026443">
    <property type="entry name" value="Rhombo_lipo"/>
</dbReference>
<reference evidence="1 2" key="1">
    <citation type="submission" date="2015-05" db="EMBL/GenBank/DDBJ databases">
        <title>Genome sequencing and analysis of members of genus Stenotrophomonas.</title>
        <authorList>
            <person name="Patil P.P."/>
            <person name="Midha S."/>
            <person name="Patil P.B."/>
        </authorList>
    </citation>
    <scope>NUCLEOTIDE SEQUENCE [LARGE SCALE GENOMIC DNA]</scope>
    <source>
        <strain evidence="1 2">DSM 18929</strain>
    </source>
</reference>
<evidence type="ECO:0008006" key="3">
    <source>
        <dbReference type="Google" id="ProtNLM"/>
    </source>
</evidence>
<accession>A0A0R0CBG8</accession>
<protein>
    <recommendedName>
        <fullName evidence="3">Rhombotarget lipoprotein</fullName>
    </recommendedName>
</protein>
<dbReference type="PATRIC" id="fig|405444.3.peg.1663"/>
<evidence type="ECO:0000313" key="1">
    <source>
        <dbReference type="EMBL" id="KRG63268.1"/>
    </source>
</evidence>
<keyword evidence="2" id="KW-1185">Reference proteome</keyword>
<name>A0A0R0CBG8_9GAMM</name>
<dbReference type="AlphaFoldDB" id="A0A0R0CBG8"/>
<evidence type="ECO:0000313" key="2">
    <source>
        <dbReference type="Proteomes" id="UP000050864"/>
    </source>
</evidence>
<dbReference type="Proteomes" id="UP000050864">
    <property type="component" value="Unassembled WGS sequence"/>
</dbReference>
<dbReference type="EMBL" id="LDJI01000025">
    <property type="protein sequence ID" value="KRG63268.1"/>
    <property type="molecule type" value="Genomic_DNA"/>
</dbReference>
<gene>
    <name evidence="1" type="ORF">ABB26_12830</name>
</gene>
<sequence>MAVVAAAALTLLLGGCATLFGEGSQRRGVSSSVVDYLYPSGEKFEPATESAVPQVRLPARVGLVFVPSHNDPVGVSAADRSALLEKVRQTFREQPFIERIEVIPDGYLRPKGGFDNLEQVARMYGVDLVALVSYDQIVRTDQNAASLLYWTLVGAYTIHGNSNQVSTFVDTSVFDVKTRALLFRAPGTDQRDAGSTAVRVDQTQARLAGESFSVAMNAMTGNLDKSIADFAVRAREEGQVKLVDRRSGGEWRRGGGGSTQWWELALLLAGAALLLRRR</sequence>